<feature type="compositionally biased region" description="Basic and acidic residues" evidence="3">
    <location>
        <begin position="13"/>
        <end position="22"/>
    </location>
</feature>
<keyword evidence="2" id="KW-0694">RNA-binding</keyword>
<dbReference type="SUPFAM" id="SSF54791">
    <property type="entry name" value="Eukaryotic type KH-domain (KH-domain type I)"/>
    <property type="match status" value="2"/>
</dbReference>
<evidence type="ECO:0000313" key="5">
    <source>
        <dbReference type="EMBL" id="CAL0310377.1"/>
    </source>
</evidence>
<evidence type="ECO:0000313" key="6">
    <source>
        <dbReference type="Proteomes" id="UP001497480"/>
    </source>
</evidence>
<accession>A0AAV1WNC9</accession>
<dbReference type="Pfam" id="PF00013">
    <property type="entry name" value="KH_1"/>
    <property type="match status" value="2"/>
</dbReference>
<reference evidence="5 6" key="1">
    <citation type="submission" date="2024-03" db="EMBL/GenBank/DDBJ databases">
        <authorList>
            <person name="Martinez-Hernandez J."/>
        </authorList>
    </citation>
    <scope>NUCLEOTIDE SEQUENCE [LARGE SCALE GENOMIC DNA]</scope>
</reference>
<dbReference type="EMBL" id="CAXHTB010000008">
    <property type="protein sequence ID" value="CAL0310377.1"/>
    <property type="molecule type" value="Genomic_DNA"/>
</dbReference>
<keyword evidence="6" id="KW-1185">Reference proteome</keyword>
<dbReference type="GO" id="GO:0003723">
    <property type="term" value="F:RNA binding"/>
    <property type="evidence" value="ECO:0007669"/>
    <property type="project" value="UniProtKB-UniRule"/>
</dbReference>
<dbReference type="InterPro" id="IPR036612">
    <property type="entry name" value="KH_dom_type_1_sf"/>
</dbReference>
<dbReference type="Proteomes" id="UP001497480">
    <property type="component" value="Unassembled WGS sequence"/>
</dbReference>
<evidence type="ECO:0000256" key="2">
    <source>
        <dbReference type="PROSITE-ProRule" id="PRU00117"/>
    </source>
</evidence>
<evidence type="ECO:0000259" key="4">
    <source>
        <dbReference type="SMART" id="SM00322"/>
    </source>
</evidence>
<feature type="compositionally biased region" description="Acidic residues" evidence="3">
    <location>
        <begin position="1"/>
        <end position="11"/>
    </location>
</feature>
<evidence type="ECO:0000256" key="3">
    <source>
        <dbReference type="SAM" id="MobiDB-lite"/>
    </source>
</evidence>
<dbReference type="SMART" id="SM00322">
    <property type="entry name" value="KH"/>
    <property type="match status" value="2"/>
</dbReference>
<feature type="region of interest" description="Disordered" evidence="3">
    <location>
        <begin position="1"/>
        <end position="24"/>
    </location>
</feature>
<gene>
    <name evidence="5" type="ORF">LLUT_LOCUS11437</name>
</gene>
<protein>
    <recommendedName>
        <fullName evidence="4">K Homology domain-containing protein</fullName>
    </recommendedName>
</protein>
<dbReference type="PROSITE" id="PS50084">
    <property type="entry name" value="KH_TYPE_1"/>
    <property type="match status" value="2"/>
</dbReference>
<feature type="domain" description="K Homology" evidence="4">
    <location>
        <begin position="385"/>
        <end position="455"/>
    </location>
</feature>
<organism evidence="5 6">
    <name type="scientific">Lupinus luteus</name>
    <name type="common">European yellow lupine</name>
    <dbReference type="NCBI Taxonomy" id="3873"/>
    <lineage>
        <taxon>Eukaryota</taxon>
        <taxon>Viridiplantae</taxon>
        <taxon>Streptophyta</taxon>
        <taxon>Embryophyta</taxon>
        <taxon>Tracheophyta</taxon>
        <taxon>Spermatophyta</taxon>
        <taxon>Magnoliopsida</taxon>
        <taxon>eudicotyledons</taxon>
        <taxon>Gunneridae</taxon>
        <taxon>Pentapetalae</taxon>
        <taxon>rosids</taxon>
        <taxon>fabids</taxon>
        <taxon>Fabales</taxon>
        <taxon>Fabaceae</taxon>
        <taxon>Papilionoideae</taxon>
        <taxon>50 kb inversion clade</taxon>
        <taxon>genistoids sensu lato</taxon>
        <taxon>core genistoids</taxon>
        <taxon>Genisteae</taxon>
        <taxon>Lupinus</taxon>
    </lineage>
</organism>
<name>A0AAV1WNC9_LUPLU</name>
<evidence type="ECO:0000256" key="1">
    <source>
        <dbReference type="ARBA" id="ARBA00022737"/>
    </source>
</evidence>
<feature type="domain" description="K Homology" evidence="4">
    <location>
        <begin position="209"/>
        <end position="279"/>
    </location>
</feature>
<dbReference type="InterPro" id="IPR004088">
    <property type="entry name" value="KH_dom_type_1"/>
</dbReference>
<dbReference type="PANTHER" id="PTHR10288">
    <property type="entry name" value="KH DOMAIN CONTAINING RNA BINDING PROTEIN"/>
    <property type="match status" value="1"/>
</dbReference>
<dbReference type="Gene3D" id="3.30.1370.10">
    <property type="entry name" value="K Homology domain, type 1"/>
    <property type="match status" value="2"/>
</dbReference>
<dbReference type="CDD" id="cd22459">
    <property type="entry name" value="KH-I_PEPPER_rpt1_like"/>
    <property type="match status" value="1"/>
</dbReference>
<dbReference type="InterPro" id="IPR004087">
    <property type="entry name" value="KH_dom"/>
</dbReference>
<keyword evidence="1" id="KW-0677">Repeat</keyword>
<sequence length="455" mass="50327">MAGEDSDDGYIPEDPHFFPKFDFDDENDSDNFGFSNILHPDAADLVGEANPNENYFDGHHFGYLPKSPDFFIDINSDMETEVISNELRELLHPHEHDASTLVENAAKPNENHFDEHDVGYVPQEPISPQQIHTDQGITPFVFEFSRPEEHNDAATFIEDANLSENYSHEHDADTLIEGNMIGDFANFEQHAPENDSRGNRTAKWPGWPGQNIFRLLVPAKKVGCIIGPKGEYVKRISEETKARIKVLSGPPGVTERAVLISAREEPNCTVPPAVKGLLRVHEQVLNDIASIASGAMQRLNNNMIPSQPWGLPPPGVPANPVVAASGLDFASNHQYMPHFQHYGNYYHPATLPPNHFPQDPPPAHATDSSMEIHSSSVERKLSVETKETQYMQIPMSYADTVIGASGANISYIRSASGASITIRETKSMPGRMTVEISGTSSEIQTAELLVQLEKT</sequence>
<proteinExistence type="predicted"/>
<dbReference type="AlphaFoldDB" id="A0AAV1WNC9"/>
<comment type="caution">
    <text evidence="5">The sequence shown here is derived from an EMBL/GenBank/DDBJ whole genome shotgun (WGS) entry which is preliminary data.</text>
</comment>